<feature type="transmembrane region" description="Helical" evidence="6">
    <location>
        <begin position="199"/>
        <end position="219"/>
    </location>
</feature>
<evidence type="ECO:0000256" key="1">
    <source>
        <dbReference type="ARBA" id="ARBA00004651"/>
    </source>
</evidence>
<dbReference type="AlphaFoldDB" id="A0A7X3SQN8"/>
<keyword evidence="5 6" id="KW-0472">Membrane</keyword>
<feature type="transmembrane region" description="Helical" evidence="6">
    <location>
        <begin position="225"/>
        <end position="243"/>
    </location>
</feature>
<dbReference type="RefSeq" id="WP_160886973.1">
    <property type="nucleotide sequence ID" value="NZ_WURB01000020.1"/>
</dbReference>
<protein>
    <submittedName>
        <fullName evidence="7">Branched-chain amino acid ABC transporter permease</fullName>
    </submittedName>
</protein>
<evidence type="ECO:0000256" key="4">
    <source>
        <dbReference type="ARBA" id="ARBA00022989"/>
    </source>
</evidence>
<dbReference type="GO" id="GO:0005886">
    <property type="term" value="C:plasma membrane"/>
    <property type="evidence" value="ECO:0007669"/>
    <property type="project" value="UniProtKB-SubCell"/>
</dbReference>
<feature type="transmembrane region" description="Helical" evidence="6">
    <location>
        <begin position="146"/>
        <end position="163"/>
    </location>
</feature>
<evidence type="ECO:0000256" key="5">
    <source>
        <dbReference type="ARBA" id="ARBA00023136"/>
    </source>
</evidence>
<reference evidence="7 8" key="2">
    <citation type="submission" date="2020-01" db="EMBL/GenBank/DDBJ databases">
        <title>Microvirga sp. nov., an arsenate reduction bacterium isolated from Tibet hotspring sediments.</title>
        <authorList>
            <person name="Xian W.-D."/>
            <person name="Li W.-J."/>
        </authorList>
    </citation>
    <scope>NUCLEOTIDE SEQUENCE [LARGE SCALE GENOMIC DNA]</scope>
    <source>
        <strain evidence="7 8">KCTC 23863</strain>
    </source>
</reference>
<dbReference type="Pfam" id="PF02653">
    <property type="entry name" value="BPD_transp_2"/>
    <property type="match status" value="1"/>
</dbReference>
<evidence type="ECO:0000256" key="3">
    <source>
        <dbReference type="ARBA" id="ARBA00022692"/>
    </source>
</evidence>
<evidence type="ECO:0000256" key="2">
    <source>
        <dbReference type="ARBA" id="ARBA00022475"/>
    </source>
</evidence>
<dbReference type="Proteomes" id="UP000436483">
    <property type="component" value="Unassembled WGS sequence"/>
</dbReference>
<comment type="caution">
    <text evidence="7">The sequence shown here is derived from an EMBL/GenBank/DDBJ whole genome shotgun (WGS) entry which is preliminary data.</text>
</comment>
<dbReference type="InterPro" id="IPR043428">
    <property type="entry name" value="LivM-like"/>
</dbReference>
<dbReference type="CDD" id="cd06581">
    <property type="entry name" value="TM_PBP1_LivM_like"/>
    <property type="match status" value="1"/>
</dbReference>
<keyword evidence="3 6" id="KW-0812">Transmembrane</keyword>
<comment type="subcellular location">
    <subcellularLocation>
        <location evidence="1">Cell membrane</location>
        <topology evidence="1">Multi-pass membrane protein</topology>
    </subcellularLocation>
</comment>
<dbReference type="OrthoDB" id="9814461at2"/>
<feature type="transmembrane region" description="Helical" evidence="6">
    <location>
        <begin position="99"/>
        <end position="116"/>
    </location>
</feature>
<feature type="transmembrane region" description="Helical" evidence="6">
    <location>
        <begin position="69"/>
        <end position="87"/>
    </location>
</feature>
<keyword evidence="2" id="KW-1003">Cell membrane</keyword>
<proteinExistence type="predicted"/>
<name>A0A7X3SQN8_9HYPH</name>
<keyword evidence="4 6" id="KW-1133">Transmembrane helix</keyword>
<sequence>MDWLSFTIYPVYLMIFMCIYGCLAIGLNIQWGYAGLFNAGLAGFFAVGAYTSAILTTSEAAGRLGGFDLPFPFGLAGAMIVSGLIAWPVGKICLRFRSDYLAIVTIGVAEAIRLVAKTEDWLTNSARGITGVPRPLGDLPYAQAQLAYLAIVGLILIVVYLLIERQAHAPWGRMMRAIRDNERAAVAMGKNVPVRRLEAFMLGSALMGLAGGLYVHLARTITPDAIDPMLVTFLVWIMVILGGSGNNRGVLLGAVIVWIIWSASEIVTDQLPAEFALKAKYGRMFLIGLLLQIVLRFRPEGLLPEKLRRAPLSEGALSPTGHGARIQAPHKEI</sequence>
<reference evidence="7 8" key="1">
    <citation type="submission" date="2019-12" db="EMBL/GenBank/DDBJ databases">
        <authorList>
            <person name="Yuan C.-G."/>
        </authorList>
    </citation>
    <scope>NUCLEOTIDE SEQUENCE [LARGE SCALE GENOMIC DNA]</scope>
    <source>
        <strain evidence="7 8">KCTC 23863</strain>
    </source>
</reference>
<organism evidence="7 8">
    <name type="scientific">Microvirga makkahensis</name>
    <dbReference type="NCBI Taxonomy" id="1128670"/>
    <lineage>
        <taxon>Bacteria</taxon>
        <taxon>Pseudomonadati</taxon>
        <taxon>Pseudomonadota</taxon>
        <taxon>Alphaproteobacteria</taxon>
        <taxon>Hyphomicrobiales</taxon>
        <taxon>Methylobacteriaceae</taxon>
        <taxon>Microvirga</taxon>
    </lineage>
</organism>
<feature type="transmembrane region" description="Helical" evidence="6">
    <location>
        <begin position="6"/>
        <end position="29"/>
    </location>
</feature>
<evidence type="ECO:0000313" key="7">
    <source>
        <dbReference type="EMBL" id="MXQ13712.1"/>
    </source>
</evidence>
<evidence type="ECO:0000313" key="8">
    <source>
        <dbReference type="Proteomes" id="UP000436483"/>
    </source>
</evidence>
<keyword evidence="8" id="KW-1185">Reference proteome</keyword>
<gene>
    <name evidence="7" type="ORF">GR328_20070</name>
</gene>
<dbReference type="EMBL" id="WURB01000020">
    <property type="protein sequence ID" value="MXQ13712.1"/>
    <property type="molecule type" value="Genomic_DNA"/>
</dbReference>
<dbReference type="GO" id="GO:0015658">
    <property type="term" value="F:branched-chain amino acid transmembrane transporter activity"/>
    <property type="evidence" value="ECO:0007669"/>
    <property type="project" value="InterPro"/>
</dbReference>
<feature type="transmembrane region" description="Helical" evidence="6">
    <location>
        <begin position="36"/>
        <end position="57"/>
    </location>
</feature>
<feature type="transmembrane region" description="Helical" evidence="6">
    <location>
        <begin position="250"/>
        <end position="268"/>
    </location>
</feature>
<dbReference type="PANTHER" id="PTHR30482">
    <property type="entry name" value="HIGH-AFFINITY BRANCHED-CHAIN AMINO ACID TRANSPORT SYSTEM PERMEASE"/>
    <property type="match status" value="1"/>
</dbReference>
<accession>A0A7X3SQN8</accession>
<dbReference type="PANTHER" id="PTHR30482:SF10">
    <property type="entry name" value="HIGH-AFFINITY BRANCHED-CHAIN AMINO ACID TRANSPORT PROTEIN BRAE"/>
    <property type="match status" value="1"/>
</dbReference>
<dbReference type="InterPro" id="IPR001851">
    <property type="entry name" value="ABC_transp_permease"/>
</dbReference>
<evidence type="ECO:0000256" key="6">
    <source>
        <dbReference type="SAM" id="Phobius"/>
    </source>
</evidence>